<keyword evidence="2" id="KW-1185">Reference proteome</keyword>
<sequence length="96" mass="10310">MSVTELNTQSDSVEISLADVGADVPPSVTCEVTLRAVGIGHQVLEIHRRGETFILEGAPFAELTGVAGRDELPERVPDWIEPVVELFGVGEVELGR</sequence>
<dbReference type="EMBL" id="FNFE01000011">
    <property type="protein sequence ID" value="SDL10381.1"/>
    <property type="molecule type" value="Genomic_DNA"/>
</dbReference>
<dbReference type="RefSeq" id="WP_090312517.1">
    <property type="nucleotide sequence ID" value="NZ_FNFE01000011.1"/>
</dbReference>
<evidence type="ECO:0000313" key="1">
    <source>
        <dbReference type="EMBL" id="SDL10381.1"/>
    </source>
</evidence>
<reference evidence="2" key="1">
    <citation type="submission" date="2016-10" db="EMBL/GenBank/DDBJ databases">
        <authorList>
            <person name="Varghese N."/>
            <person name="Submissions S."/>
        </authorList>
    </citation>
    <scope>NUCLEOTIDE SEQUENCE [LARGE SCALE GENOMIC DNA]</scope>
    <source>
        <strain evidence="2">B4,CECT 8067,JCM 17497</strain>
    </source>
</reference>
<dbReference type="Proteomes" id="UP000198882">
    <property type="component" value="Unassembled WGS sequence"/>
</dbReference>
<proteinExistence type="predicted"/>
<dbReference type="AlphaFoldDB" id="A0A1G9HBJ7"/>
<evidence type="ECO:0000313" key="2">
    <source>
        <dbReference type="Proteomes" id="UP000198882"/>
    </source>
</evidence>
<gene>
    <name evidence="1" type="ORF">SAMN04515672_0190</name>
</gene>
<name>A0A1G9HBJ7_9EURY</name>
<accession>A0A1G9HBJ7</accession>
<protein>
    <submittedName>
        <fullName evidence="1">Uncharacterized protein</fullName>
    </submittedName>
</protein>
<organism evidence="1 2">
    <name type="scientific">Natronorubrum texcoconense</name>
    <dbReference type="NCBI Taxonomy" id="1095776"/>
    <lineage>
        <taxon>Archaea</taxon>
        <taxon>Methanobacteriati</taxon>
        <taxon>Methanobacteriota</taxon>
        <taxon>Stenosarchaea group</taxon>
        <taxon>Halobacteria</taxon>
        <taxon>Halobacteriales</taxon>
        <taxon>Natrialbaceae</taxon>
        <taxon>Natronorubrum</taxon>
    </lineage>
</organism>
<dbReference type="OrthoDB" id="380892at2157"/>